<evidence type="ECO:0000313" key="9">
    <source>
        <dbReference type="Proteomes" id="UP000467130"/>
    </source>
</evidence>
<comment type="subcellular location">
    <subcellularLocation>
        <location evidence="1">Cell membrane</location>
        <topology evidence="1">Multi-pass membrane protein</topology>
    </subcellularLocation>
</comment>
<name>A0A7I7Q5C9_9MYCO</name>
<evidence type="ECO:0000313" key="8">
    <source>
        <dbReference type="EMBL" id="BBY21272.1"/>
    </source>
</evidence>
<proteinExistence type="inferred from homology"/>
<dbReference type="EMBL" id="AP022587">
    <property type="protein sequence ID" value="BBY21272.1"/>
    <property type="molecule type" value="Genomic_DNA"/>
</dbReference>
<dbReference type="AlphaFoldDB" id="A0A7I7Q5C9"/>
<comment type="similarity">
    <text evidence="2">Belongs to the UPF0718 family.</text>
</comment>
<evidence type="ECO:0000256" key="7">
    <source>
        <dbReference type="SAM" id="Phobius"/>
    </source>
</evidence>
<dbReference type="PANTHER" id="PTHR43299">
    <property type="entry name" value="UPF0718 PROTEIN YRAQ"/>
    <property type="match status" value="1"/>
</dbReference>
<keyword evidence="5 7" id="KW-1133">Transmembrane helix</keyword>
<protein>
    <recommendedName>
        <fullName evidence="10">Permease</fullName>
    </recommendedName>
</protein>
<dbReference type="RefSeq" id="WP_232073456.1">
    <property type="nucleotide sequence ID" value="NZ_AP022587.1"/>
</dbReference>
<accession>A0A7I7Q5C9</accession>
<evidence type="ECO:0000256" key="5">
    <source>
        <dbReference type="ARBA" id="ARBA00022989"/>
    </source>
</evidence>
<sequence>MRSLLCLCLVLLPEYAIMVLVVGAFRGWLVTLTQPPHRGLLIVVLAAIVGTLLVIPTAGEIPILQSLALLGVSSGPLGALLITLPAISVPGVAMVARSFGWKAIVTATGVVVAAGLLGSAVLSVL</sequence>
<keyword evidence="4 7" id="KW-0812">Transmembrane</keyword>
<evidence type="ECO:0008006" key="10">
    <source>
        <dbReference type="Google" id="ProtNLM"/>
    </source>
</evidence>
<keyword evidence="3" id="KW-1003">Cell membrane</keyword>
<evidence type="ECO:0000256" key="3">
    <source>
        <dbReference type="ARBA" id="ARBA00022475"/>
    </source>
</evidence>
<dbReference type="PANTHER" id="PTHR43299:SF1">
    <property type="entry name" value="UPF0718 PROTEIN YRAQ"/>
    <property type="match status" value="1"/>
</dbReference>
<keyword evidence="6 7" id="KW-0472">Membrane</keyword>
<gene>
    <name evidence="8" type="ORF">MSTO_14770</name>
</gene>
<organism evidence="8 9">
    <name type="scientific">Mycobacterium stomatepiae</name>
    <dbReference type="NCBI Taxonomy" id="470076"/>
    <lineage>
        <taxon>Bacteria</taxon>
        <taxon>Bacillati</taxon>
        <taxon>Actinomycetota</taxon>
        <taxon>Actinomycetes</taxon>
        <taxon>Mycobacteriales</taxon>
        <taxon>Mycobacteriaceae</taxon>
        <taxon>Mycobacterium</taxon>
        <taxon>Mycobacterium simiae complex</taxon>
    </lineage>
</organism>
<evidence type="ECO:0000256" key="6">
    <source>
        <dbReference type="ARBA" id="ARBA00023136"/>
    </source>
</evidence>
<evidence type="ECO:0000256" key="1">
    <source>
        <dbReference type="ARBA" id="ARBA00004651"/>
    </source>
</evidence>
<dbReference type="Proteomes" id="UP000467130">
    <property type="component" value="Chromosome"/>
</dbReference>
<keyword evidence="9" id="KW-1185">Reference proteome</keyword>
<dbReference type="KEGG" id="msto:MSTO_14770"/>
<reference evidence="8 9" key="1">
    <citation type="journal article" date="2019" name="Emerg. Microbes Infect.">
        <title>Comprehensive subspecies identification of 175 nontuberculous mycobacteria species based on 7547 genomic profiles.</title>
        <authorList>
            <person name="Matsumoto Y."/>
            <person name="Kinjo T."/>
            <person name="Motooka D."/>
            <person name="Nabeya D."/>
            <person name="Jung N."/>
            <person name="Uechi K."/>
            <person name="Horii T."/>
            <person name="Iida T."/>
            <person name="Fujita J."/>
            <person name="Nakamura S."/>
        </authorList>
    </citation>
    <scope>NUCLEOTIDE SEQUENCE [LARGE SCALE GENOMIC DNA]</scope>
    <source>
        <strain evidence="8 9">JCM 17783</strain>
    </source>
</reference>
<evidence type="ECO:0000256" key="2">
    <source>
        <dbReference type="ARBA" id="ARBA00006386"/>
    </source>
</evidence>
<feature type="transmembrane region" description="Helical" evidence="7">
    <location>
        <begin position="66"/>
        <end position="87"/>
    </location>
</feature>
<evidence type="ECO:0000256" key="4">
    <source>
        <dbReference type="ARBA" id="ARBA00022692"/>
    </source>
</evidence>
<dbReference type="InterPro" id="IPR005524">
    <property type="entry name" value="DUF318"/>
</dbReference>
<dbReference type="Pfam" id="PF03773">
    <property type="entry name" value="ArsP_1"/>
    <property type="match status" value="1"/>
</dbReference>
<dbReference type="GO" id="GO:0005886">
    <property type="term" value="C:plasma membrane"/>
    <property type="evidence" value="ECO:0007669"/>
    <property type="project" value="UniProtKB-SubCell"/>
</dbReference>
<feature type="transmembrane region" description="Helical" evidence="7">
    <location>
        <begin position="99"/>
        <end position="124"/>
    </location>
</feature>
<feature type="transmembrane region" description="Helical" evidence="7">
    <location>
        <begin position="40"/>
        <end position="59"/>
    </location>
</feature>